<evidence type="ECO:0000256" key="3">
    <source>
        <dbReference type="ARBA" id="ARBA00014150"/>
    </source>
</evidence>
<feature type="compositionally biased region" description="Basic and acidic residues" evidence="10">
    <location>
        <begin position="16"/>
        <end position="32"/>
    </location>
</feature>
<dbReference type="InterPro" id="IPR036168">
    <property type="entry name" value="AP2_Mu_C_sf"/>
</dbReference>
<evidence type="ECO:0000256" key="4">
    <source>
        <dbReference type="ARBA" id="ARBA00022553"/>
    </source>
</evidence>
<keyword evidence="7" id="KW-0168">Coated pit</keyword>
<dbReference type="Proteomes" id="UP001652641">
    <property type="component" value="Chromosome 12"/>
</dbReference>
<gene>
    <name evidence="13" type="primary">SGIP1</name>
</gene>
<feature type="region of interest" description="Disordered" evidence="10">
    <location>
        <begin position="1"/>
        <end position="114"/>
    </location>
</feature>
<evidence type="ECO:0000256" key="5">
    <source>
        <dbReference type="ARBA" id="ARBA00022583"/>
    </source>
</evidence>
<dbReference type="InterPro" id="IPR018808">
    <property type="entry name" value="Muniscin_C"/>
</dbReference>
<evidence type="ECO:0000313" key="13">
    <source>
        <dbReference type="RefSeq" id="XP_072586744.1"/>
    </source>
</evidence>
<proteinExistence type="predicted"/>
<dbReference type="PROSITE" id="PS51072">
    <property type="entry name" value="MHD"/>
    <property type="match status" value="1"/>
</dbReference>
<feature type="domain" description="MHD" evidence="11">
    <location>
        <begin position="386"/>
        <end position="654"/>
    </location>
</feature>
<dbReference type="GeneID" id="112907885"/>
<feature type="compositionally biased region" description="Low complexity" evidence="10">
    <location>
        <begin position="324"/>
        <end position="347"/>
    </location>
</feature>
<accession>A0ABM4Y8Y3</accession>
<evidence type="ECO:0000256" key="7">
    <source>
        <dbReference type="ARBA" id="ARBA00023176"/>
    </source>
</evidence>
<comment type="subunit">
    <text evidence="9">Interacts with proteins essential or regulating the formation of functional clathrin-coated pits. Interacts with CANX. Interacts with AP2A1. Interacts with EPS15. Interacts with SH3GL3. Interacts with AMPH. Interacts with ITSN1 (via SH3 domains). Interacts with and REPS1.</text>
</comment>
<evidence type="ECO:0000256" key="6">
    <source>
        <dbReference type="ARBA" id="ARBA00023136"/>
    </source>
</evidence>
<evidence type="ECO:0000256" key="1">
    <source>
        <dbReference type="ARBA" id="ARBA00003346"/>
    </source>
</evidence>
<reference evidence="13" key="1">
    <citation type="submission" date="2025-08" db="UniProtKB">
        <authorList>
            <consortium name="RefSeq"/>
        </authorList>
    </citation>
    <scope>IDENTIFICATION</scope>
    <source>
        <tissue evidence="13">Cell line</tissue>
    </source>
</reference>
<name>A0ABM4Y8Y3_VULVU</name>
<organism evidence="12 13">
    <name type="scientific">Vulpes vulpes</name>
    <name type="common">Red fox</name>
    <dbReference type="NCBI Taxonomy" id="9627"/>
    <lineage>
        <taxon>Eukaryota</taxon>
        <taxon>Metazoa</taxon>
        <taxon>Chordata</taxon>
        <taxon>Craniata</taxon>
        <taxon>Vertebrata</taxon>
        <taxon>Euteleostomi</taxon>
        <taxon>Mammalia</taxon>
        <taxon>Eutheria</taxon>
        <taxon>Laurasiatheria</taxon>
        <taxon>Carnivora</taxon>
        <taxon>Caniformia</taxon>
        <taxon>Canidae</taxon>
        <taxon>Vulpes</taxon>
    </lineage>
</organism>
<feature type="compositionally biased region" description="Pro residues" evidence="10">
    <location>
        <begin position="282"/>
        <end position="300"/>
    </location>
</feature>
<dbReference type="PANTHER" id="PTHR23065">
    <property type="entry name" value="PROLINE-SERINE-THREONINE PHOSPHATASE INTERACTING PROTEIN 1"/>
    <property type="match status" value="1"/>
</dbReference>
<evidence type="ECO:0000256" key="9">
    <source>
        <dbReference type="ARBA" id="ARBA00046739"/>
    </source>
</evidence>
<dbReference type="Pfam" id="PF10291">
    <property type="entry name" value="muHD"/>
    <property type="match status" value="1"/>
</dbReference>
<evidence type="ECO:0000256" key="2">
    <source>
        <dbReference type="ARBA" id="ARBA00004283"/>
    </source>
</evidence>
<feature type="compositionally biased region" description="Pro residues" evidence="10">
    <location>
        <begin position="237"/>
        <end position="252"/>
    </location>
</feature>
<keyword evidence="4" id="KW-0597">Phosphoprotein</keyword>
<sequence>MMEGLKKRTRKAFGIRKKEKDTDSTGSPDRDGIQPSPHEPPYNNKAECAREGGKKVSKKSNGAPNGFYAEIDWERYNSPELDEEGYSIRPEEPGSTKGKHFYSSSESEEEEESHKKFNIKIKPLQSKDILKNAATVDELKASIGNIALSPSPVGAIKRNLSSEEVVRPRRSTPTPELISKKPTDDTMALAPLFGPPLESAFDEQKTEVLLDQPEIWGSGQPINPSIESPKLTRPFPTGTPPPLPPKNVPATPPRTGSPLTVAPGASSPARPATPLVPCSSTTPPPPPPRPPSRPKLPPGKPGVGDVPRPFSPPIHSSSPPPIAPLARAESTSSISSTNSLSAATTPTVVSEDDVFYDKLPSFERRCETLAGSSRGPSPLTMGAQDTLPVAAAFTETVNAYFKGADPSKCIVKITGEMVLSFPAGITRHFANNPSPAALTFRVINFSRLEHVLPNPQLLCCDNTQNDANTKEFWVNMPNLMMHLKKVSEQKPQATYYNVDMLKYQVSAQGLQSTPLNLAVNWRCEPASTDLRIDYKYNTDAMTTAVALNNVQFLVPIDGGVTKLQAVLPPAVWNAEQQRILWKIPDISQKSENGGVGSLLARFQLSEGPSKPSPLVVQFTSEGSTLSGCDIELVGAGYRFSLIKKRFAAGKYLADN</sequence>
<dbReference type="RefSeq" id="XP_072586744.1">
    <property type="nucleotide sequence ID" value="XM_072730643.1"/>
</dbReference>
<dbReference type="PANTHER" id="PTHR23065:SF8">
    <property type="entry name" value="F-BAR DOMAIN ONLY PROTEIN 2"/>
    <property type="match status" value="1"/>
</dbReference>
<comment type="function">
    <text evidence="1">May function in clathrin-mediated endocytosis. Has both a membrane binding/tubulating activity and the ability to recruit proteins essential to the formation of functional clathrin-coated pits. Has a preference for membranes enriched in phosphatidylserine and phosphoinositides and is required for the endocytosis of the transferrin receptor. May also bind tubulin. May play a role in the regulation of energy homeostasis.</text>
</comment>
<keyword evidence="5" id="KW-0254">Endocytosis</keyword>
<dbReference type="CDD" id="cd09266">
    <property type="entry name" value="SGIP1_MHD"/>
    <property type="match status" value="1"/>
</dbReference>
<protein>
    <recommendedName>
        <fullName evidence="3">SH3-containing GRB2-like protein 3-interacting protein 1</fullName>
    </recommendedName>
    <alternativeName>
        <fullName evidence="8">Endophilin-3-interacting protein</fullName>
    </alternativeName>
</protein>
<keyword evidence="6" id="KW-0472">Membrane</keyword>
<comment type="subcellular location">
    <subcellularLocation>
        <location evidence="2">Membrane</location>
        <location evidence="2">Clathrin-coated pit</location>
        <topology evidence="2">Peripheral membrane protein</topology>
        <orientation evidence="2">Cytoplasmic side</orientation>
    </subcellularLocation>
</comment>
<evidence type="ECO:0000256" key="10">
    <source>
        <dbReference type="SAM" id="MobiDB-lite"/>
    </source>
</evidence>
<feature type="region of interest" description="Disordered" evidence="10">
    <location>
        <begin position="159"/>
        <end position="347"/>
    </location>
</feature>
<dbReference type="SUPFAM" id="SSF49447">
    <property type="entry name" value="Second domain of Mu2 adaptin subunit (ap50) of ap2 adaptor"/>
    <property type="match status" value="1"/>
</dbReference>
<evidence type="ECO:0000313" key="12">
    <source>
        <dbReference type="Proteomes" id="UP001652641"/>
    </source>
</evidence>
<keyword evidence="12" id="KW-1185">Reference proteome</keyword>
<evidence type="ECO:0000259" key="11">
    <source>
        <dbReference type="PROSITE" id="PS51072"/>
    </source>
</evidence>
<dbReference type="InterPro" id="IPR028565">
    <property type="entry name" value="MHD"/>
</dbReference>
<dbReference type="InterPro" id="IPR037984">
    <property type="entry name" value="SGIP1_MHD"/>
</dbReference>
<evidence type="ECO:0000256" key="8">
    <source>
        <dbReference type="ARBA" id="ARBA00030485"/>
    </source>
</evidence>